<reference evidence="2 3" key="1">
    <citation type="submission" date="2022-03" db="EMBL/GenBank/DDBJ databases">
        <title>Complete genome of Streptomyces rimosus ssp. rimosus R7 (=ATCC 10970).</title>
        <authorList>
            <person name="Beganovic S."/>
            <person name="Ruckert C."/>
            <person name="Busche T."/>
            <person name="Kalinowski J."/>
            <person name="Wittmann C."/>
        </authorList>
    </citation>
    <scope>NUCLEOTIDE SEQUENCE [LARGE SCALE GENOMIC DNA]</scope>
    <source>
        <strain evidence="2 3">R7</strain>
    </source>
</reference>
<gene>
    <name evidence="2" type="ORF">SRIMR7_14865</name>
</gene>
<keyword evidence="3" id="KW-1185">Reference proteome</keyword>
<dbReference type="Proteomes" id="UP000829494">
    <property type="component" value="Chromosome"/>
</dbReference>
<evidence type="ECO:0008006" key="4">
    <source>
        <dbReference type="Google" id="ProtNLM"/>
    </source>
</evidence>
<feature type="signal peptide" evidence="1">
    <location>
        <begin position="1"/>
        <end position="22"/>
    </location>
</feature>
<keyword evidence="1" id="KW-0732">Signal</keyword>
<name>A0ABY3Z003_STRRM</name>
<evidence type="ECO:0000313" key="3">
    <source>
        <dbReference type="Proteomes" id="UP000829494"/>
    </source>
</evidence>
<dbReference type="GeneID" id="66857466"/>
<evidence type="ECO:0000256" key="1">
    <source>
        <dbReference type="SAM" id="SignalP"/>
    </source>
</evidence>
<evidence type="ECO:0000313" key="2">
    <source>
        <dbReference type="EMBL" id="UNZ03437.1"/>
    </source>
</evidence>
<protein>
    <recommendedName>
        <fullName evidence="4">ATP-binding protein</fullName>
    </recommendedName>
</protein>
<accession>A0ABY3Z003</accession>
<dbReference type="EMBL" id="CP094298">
    <property type="protein sequence ID" value="UNZ03437.1"/>
    <property type="molecule type" value="Genomic_DNA"/>
</dbReference>
<proteinExistence type="predicted"/>
<dbReference type="RefSeq" id="WP_004571971.1">
    <property type="nucleotide sequence ID" value="NZ_CP043497.1"/>
</dbReference>
<feature type="chain" id="PRO_5045385614" description="ATP-binding protein" evidence="1">
    <location>
        <begin position="23"/>
        <end position="93"/>
    </location>
</feature>
<sequence>MKQGTTKTLGAAVLGVAFAATAAGTAAAATPAATVPAADVAGALQAVQNLPVEKTAKGITDRGSDHSLKANNKGNLLGGLPAGGVTKALPALG</sequence>
<organism evidence="2 3">
    <name type="scientific">Streptomyces rimosus subsp. rimosus</name>
    <dbReference type="NCBI Taxonomy" id="132474"/>
    <lineage>
        <taxon>Bacteria</taxon>
        <taxon>Bacillati</taxon>
        <taxon>Actinomycetota</taxon>
        <taxon>Actinomycetes</taxon>
        <taxon>Kitasatosporales</taxon>
        <taxon>Streptomycetaceae</taxon>
        <taxon>Streptomyces</taxon>
    </lineage>
</organism>